<dbReference type="Proteomes" id="UP000500857">
    <property type="component" value="Chromosome"/>
</dbReference>
<dbReference type="GO" id="GO:0002940">
    <property type="term" value="P:tRNA N2-guanine methylation"/>
    <property type="evidence" value="ECO:0007669"/>
    <property type="project" value="TreeGrafter"/>
</dbReference>
<dbReference type="InterPro" id="IPR042296">
    <property type="entry name" value="tRNA_met_Trm1_C"/>
</dbReference>
<evidence type="ECO:0000313" key="8">
    <source>
        <dbReference type="Proteomes" id="UP000500857"/>
    </source>
</evidence>
<dbReference type="SUPFAM" id="SSF53335">
    <property type="entry name" value="S-adenosyl-L-methionine-dependent methyltransferases"/>
    <property type="match status" value="1"/>
</dbReference>
<dbReference type="InterPro" id="IPR029063">
    <property type="entry name" value="SAM-dependent_MTases_sf"/>
</dbReference>
<dbReference type="Gene3D" id="3.40.50.150">
    <property type="entry name" value="Vaccinia Virus protein VP39"/>
    <property type="match status" value="1"/>
</dbReference>
<keyword evidence="2 7" id="KW-0489">Methyltransferase</keyword>
<protein>
    <submittedName>
        <fullName evidence="7">tRNA (Guanine-N1)-methyltransferase</fullName>
    </submittedName>
</protein>
<evidence type="ECO:0000313" key="7">
    <source>
        <dbReference type="EMBL" id="QIZ71143.1"/>
    </source>
</evidence>
<name>A0A6H1TZE4_9CYAN</name>
<proteinExistence type="predicted"/>
<keyword evidence="3 7" id="KW-0808">Transferase</keyword>
<dbReference type="RefSeq" id="WP_168569298.1">
    <property type="nucleotide sequence ID" value="NZ_CP051167.1"/>
</dbReference>
<keyword evidence="4" id="KW-0949">S-adenosyl-L-methionine</keyword>
<keyword evidence="5" id="KW-0819">tRNA processing</keyword>
<dbReference type="AlphaFoldDB" id="A0A6H1TZE4"/>
<evidence type="ECO:0000256" key="1">
    <source>
        <dbReference type="ARBA" id="ARBA00022555"/>
    </source>
</evidence>
<keyword evidence="1" id="KW-0820">tRNA-binding</keyword>
<dbReference type="PANTHER" id="PTHR10631">
    <property type="entry name" value="N 2 ,N 2 -DIMETHYLGUANOSINE TRNA METHYLTRANSFERASE"/>
    <property type="match status" value="1"/>
</dbReference>
<evidence type="ECO:0000256" key="3">
    <source>
        <dbReference type="ARBA" id="ARBA00022679"/>
    </source>
</evidence>
<evidence type="ECO:0000256" key="2">
    <source>
        <dbReference type="ARBA" id="ARBA00022603"/>
    </source>
</evidence>
<evidence type="ECO:0000256" key="6">
    <source>
        <dbReference type="ARBA" id="ARBA00022884"/>
    </source>
</evidence>
<keyword evidence="6" id="KW-0694">RNA-binding</keyword>
<organism evidence="7 8">
    <name type="scientific">Oxynema aestuarii AP17</name>
    <dbReference type="NCBI Taxonomy" id="2064643"/>
    <lineage>
        <taxon>Bacteria</taxon>
        <taxon>Bacillati</taxon>
        <taxon>Cyanobacteriota</taxon>
        <taxon>Cyanophyceae</taxon>
        <taxon>Oscillatoriophycideae</taxon>
        <taxon>Oscillatoriales</taxon>
        <taxon>Oscillatoriaceae</taxon>
        <taxon>Oxynema</taxon>
        <taxon>Oxynema aestuarii</taxon>
    </lineage>
</organism>
<dbReference type="GO" id="GO:0000049">
    <property type="term" value="F:tRNA binding"/>
    <property type="evidence" value="ECO:0007669"/>
    <property type="project" value="UniProtKB-KW"/>
</dbReference>
<accession>A0A6H1TZE4</accession>
<dbReference type="EMBL" id="CP051167">
    <property type="protein sequence ID" value="QIZ71143.1"/>
    <property type="molecule type" value="Genomic_DNA"/>
</dbReference>
<dbReference type="Gene3D" id="3.30.56.70">
    <property type="entry name" value="N2,N2-dimethylguanosine tRNA methyltransferase, C-terminal domain"/>
    <property type="match status" value="1"/>
</dbReference>
<evidence type="ECO:0000256" key="4">
    <source>
        <dbReference type="ARBA" id="ARBA00022691"/>
    </source>
</evidence>
<dbReference type="PANTHER" id="PTHR10631:SF9">
    <property type="entry name" value="TRNA (GUANINE(26)-N(2))-DIMETHYLTRANSFERASE"/>
    <property type="match status" value="1"/>
</dbReference>
<reference evidence="7 8" key="1">
    <citation type="submission" date="2020-04" db="EMBL/GenBank/DDBJ databases">
        <authorList>
            <person name="Basu S."/>
            <person name="Maruthanayagam V."/>
            <person name="Chakraborty S."/>
            <person name="Pramanik A."/>
            <person name="Mukherjee J."/>
            <person name="Brink B."/>
        </authorList>
    </citation>
    <scope>NUCLEOTIDE SEQUENCE [LARGE SCALE GENOMIC DNA]</scope>
    <source>
        <strain evidence="7 8">AP17</strain>
    </source>
</reference>
<evidence type="ECO:0000256" key="5">
    <source>
        <dbReference type="ARBA" id="ARBA00022694"/>
    </source>
</evidence>
<dbReference type="KEGG" id="oxy:HCG48_11620"/>
<dbReference type="Pfam" id="PF02005">
    <property type="entry name" value="TRM"/>
    <property type="match status" value="1"/>
</dbReference>
<dbReference type="PROSITE" id="PS51626">
    <property type="entry name" value="SAM_MT_TRM1"/>
    <property type="match status" value="1"/>
</dbReference>
<keyword evidence="8" id="KW-1185">Reference proteome</keyword>
<sequence>MTPEYPGRTGDRTGDRWQGEGRARFRVGEAFYRRETETARDLGVLAAAIYRRERGQLRVLDAMAGCGVRSLRYYLESGADWLWVNEGNPELHEVLRDNLEVTIPGDRYELVHEEANRLFLQCYADRDYYDLLDIDAFGSGAPFISTSLWAARLGGLIYLTSTDGRTISGREREKSLRVYGAYARHHPAVHEQGLRLLLGSLQQQAAAKQFGIEPIFSLFGVQTYRVMVRLVPGERLTEDNYGWLGYCHECGEFRRVSWRTLAGSNCGADGSRLILSGPMWLGALHDRAELEKMAVLAADWGWTSQVELLSVMAQEADLPPYFYKLSEIGRRGGVTELPKRDRAIAYLQERGYRAVKTHIDGEGIKTDAPLSVCIAIARACSPA</sequence>
<dbReference type="GO" id="GO:0016423">
    <property type="term" value="F:tRNA (guanine) methyltransferase activity"/>
    <property type="evidence" value="ECO:0007669"/>
    <property type="project" value="InterPro"/>
</dbReference>
<dbReference type="InterPro" id="IPR002905">
    <property type="entry name" value="Trm1"/>
</dbReference>
<gene>
    <name evidence="7" type="ORF">HCG48_11620</name>
</gene>